<keyword evidence="1" id="KW-1133">Transmembrane helix</keyword>
<evidence type="ECO:0000313" key="3">
    <source>
        <dbReference type="Proteomes" id="UP000285864"/>
    </source>
</evidence>
<dbReference type="Gene3D" id="2.120.10.80">
    <property type="entry name" value="Kelch-type beta propeller"/>
    <property type="match status" value="1"/>
</dbReference>
<proteinExistence type="predicted"/>
<dbReference type="AlphaFoldDB" id="A0A412GA94"/>
<sequence length="868" mass="101022">MIFHRLHQIIILLIYLSLSATSYGYTFEHKIENYGLTFAAHTVDQDHRTSLILNSGKGISFPAEGFIMNFDIKLRQELYTYGYILRVISHNDQNLDLVSYLYDSKISIISGSSHEKSQMVYLADSMLIKKDQWMPIQIQFFPNSAKIKINGKNIYLSHSFRDFNDVQIIFGASNLGRFFSGDVAPMSIRNLSLQSLQGKTFYYWKLDRSSKTTNNFVYDSISDLPAYVKNGKWEIDKHYHWQRVTSFEIDYKNPQLAFDEIKGNFFVASDKKLYTYNVNNKTLDTLSFKGAPFLGVSSQMLFHPLKKTLLSYNIYHNKLNWFNPTTSSWSVNQKITVDDNQHHNRFFDKDHDKLYLYGGYGRHQYSGALYEYNLKDNFKWSQMNLDTLISPRYLSALGKYSDNKLLVLGGYGSHSGKQEDFPQNFYDLYLLNLNTGTCKKLWEMNHTDEHFVMGNSAIVDTLTNSIYALTYRNDCYNTAIYLSQFLIKTNRPIRQIVSDSILYKFRDIYSYCDLFYHPNDTSLYAVILEPSKNESSLCRIYKLAFPPLIPTKTSNIENKSDKWGYLTGITIFILILLMLHWRKKRQQVKKLPETKTLNNLSLAEKLEHIPLEITTQKINRKEVKSTIFLVGGFQVFDSLGQDITGDFTPTLKHLFLFLLLNSIKNEKGVTSQRLDETFWFDMSKTSAANNRSVNIRKLRLLASKIGDITIVHKNGYWFLELGTNVTCDYYHISALLEDLKNRKQENLSIDKEKLELLLTWSSPGSLLPNINIEWLDEYKSDYYVNITDTLLEIATLDSIKDDPRLLFRIVDVILAIDCIDEDAIRLKCTLLYKMGHKGLSKQCYDKFCSDYERILNTPPEFSYEEFVR</sequence>
<organism evidence="2 3">
    <name type="scientific">Phocaeicola coprocola</name>
    <dbReference type="NCBI Taxonomy" id="310298"/>
    <lineage>
        <taxon>Bacteria</taxon>
        <taxon>Pseudomonadati</taxon>
        <taxon>Bacteroidota</taxon>
        <taxon>Bacteroidia</taxon>
        <taxon>Bacteroidales</taxon>
        <taxon>Bacteroidaceae</taxon>
        <taxon>Phocaeicola</taxon>
    </lineage>
</organism>
<keyword evidence="3" id="KW-1185">Reference proteome</keyword>
<accession>A0A412GA94</accession>
<protein>
    <recommendedName>
        <fullName evidence="4">Galactose oxidase</fullName>
    </recommendedName>
</protein>
<keyword evidence="1" id="KW-0812">Transmembrane</keyword>
<feature type="transmembrane region" description="Helical" evidence="1">
    <location>
        <begin position="563"/>
        <end position="581"/>
    </location>
</feature>
<keyword evidence="1" id="KW-0472">Membrane</keyword>
<dbReference type="GO" id="GO:0006355">
    <property type="term" value="P:regulation of DNA-templated transcription"/>
    <property type="evidence" value="ECO:0007669"/>
    <property type="project" value="TreeGrafter"/>
</dbReference>
<dbReference type="InterPro" id="IPR015915">
    <property type="entry name" value="Kelch-typ_b-propeller"/>
</dbReference>
<evidence type="ECO:0008006" key="4">
    <source>
        <dbReference type="Google" id="ProtNLM"/>
    </source>
</evidence>
<dbReference type="InterPro" id="IPR011043">
    <property type="entry name" value="Gal_Oxase/kelch_b-propeller"/>
</dbReference>
<dbReference type="Proteomes" id="UP000285864">
    <property type="component" value="Unassembled WGS sequence"/>
</dbReference>
<dbReference type="PANTHER" id="PTHR35807:SF1">
    <property type="entry name" value="TRANSCRIPTIONAL REGULATOR REDD"/>
    <property type="match status" value="1"/>
</dbReference>
<dbReference type="PANTHER" id="PTHR35807">
    <property type="entry name" value="TRANSCRIPTIONAL REGULATOR REDD-RELATED"/>
    <property type="match status" value="1"/>
</dbReference>
<reference evidence="2 3" key="1">
    <citation type="submission" date="2018-08" db="EMBL/GenBank/DDBJ databases">
        <title>A genome reference for cultivated species of the human gut microbiota.</title>
        <authorList>
            <person name="Zou Y."/>
            <person name="Xue W."/>
            <person name="Luo G."/>
        </authorList>
    </citation>
    <scope>NUCLEOTIDE SEQUENCE [LARGE SCALE GENOMIC DNA]</scope>
    <source>
        <strain evidence="2 3">AF24-2</strain>
    </source>
</reference>
<dbReference type="GO" id="GO:0003677">
    <property type="term" value="F:DNA binding"/>
    <property type="evidence" value="ECO:0007669"/>
    <property type="project" value="TreeGrafter"/>
</dbReference>
<evidence type="ECO:0000256" key="1">
    <source>
        <dbReference type="SAM" id="Phobius"/>
    </source>
</evidence>
<comment type="caution">
    <text evidence="2">The sequence shown here is derived from an EMBL/GenBank/DDBJ whole genome shotgun (WGS) entry which is preliminary data.</text>
</comment>
<name>A0A412GA94_9BACT</name>
<dbReference type="InterPro" id="IPR051677">
    <property type="entry name" value="AfsR-DnrI-RedD_regulator"/>
</dbReference>
<evidence type="ECO:0000313" key="2">
    <source>
        <dbReference type="EMBL" id="RGR91522.1"/>
    </source>
</evidence>
<dbReference type="SUPFAM" id="SSF50965">
    <property type="entry name" value="Galactose oxidase, central domain"/>
    <property type="match status" value="1"/>
</dbReference>
<dbReference type="RefSeq" id="WP_118485229.1">
    <property type="nucleotide sequence ID" value="NZ_CATZZN010000077.1"/>
</dbReference>
<dbReference type="EMBL" id="QRUU01000084">
    <property type="protein sequence ID" value="RGR91522.1"/>
    <property type="molecule type" value="Genomic_DNA"/>
</dbReference>
<gene>
    <name evidence="2" type="ORF">DWY20_13410</name>
</gene>